<feature type="coiled-coil region" evidence="1">
    <location>
        <begin position="61"/>
        <end position="138"/>
    </location>
</feature>
<feature type="domain" description="Peptidase C51" evidence="4">
    <location>
        <begin position="331"/>
        <end position="459"/>
    </location>
</feature>
<sequence>MRFAKAIKPALTVITAGAACLACLMTGNVQPAQADTYSDLVNAQNQHAASAQRESELKAQLAGVSDELAQKILELDDLTNNKIAAAQVKVTEANEAAATAQDEADAAADRLTAAQQDKANLEKQIEQTGKDYDDAHAAVAQLAREEMHGSNASDVMSVVTGATSTEDFVNSMQSRDALSRIEANAASSAATTLNTSMNRSERLAAIEKQIATLKTKADEKAAAAQSAADTAQSERDALDKLRVEGEAKRAELESQVDSLDSQAAKQAAQTVLIQSQVDSYNRQWQKEQAEAANKVDPGTQSNPNTGGTTQTNPSTPSNPGTSGNAGTSTPSVSPGTSGGQGTSNGDVGNMYVAGQCTWWAYERRRQLGIGTPSYLGNGGYWWQSAPSYGLRVDHNPEVGAALSFLPGQDGADGYYGHVAVVEAVYSNGTFLISEMNALAGPYNTNTRTLTNQGQYWFVH</sequence>
<dbReference type="Gene3D" id="3.90.1720.10">
    <property type="entry name" value="endopeptidase domain like (from Nostoc punctiforme)"/>
    <property type="match status" value="1"/>
</dbReference>
<gene>
    <name evidence="5" type="ORF">G1C95_1343</name>
</gene>
<dbReference type="Proteomes" id="UP000532194">
    <property type="component" value="Unassembled WGS sequence"/>
</dbReference>
<feature type="chain" id="PRO_5030883526" evidence="3">
    <location>
        <begin position="35"/>
        <end position="459"/>
    </location>
</feature>
<dbReference type="InterPro" id="IPR038765">
    <property type="entry name" value="Papain-like_cys_pep_sf"/>
</dbReference>
<evidence type="ECO:0000256" key="2">
    <source>
        <dbReference type="SAM" id="MobiDB-lite"/>
    </source>
</evidence>
<feature type="signal peptide" evidence="3">
    <location>
        <begin position="1"/>
        <end position="34"/>
    </location>
</feature>
<dbReference type="PROSITE" id="PS50911">
    <property type="entry name" value="CHAP"/>
    <property type="match status" value="1"/>
</dbReference>
<feature type="coiled-coil region" evidence="1">
    <location>
        <begin position="203"/>
        <end position="269"/>
    </location>
</feature>
<evidence type="ECO:0000313" key="6">
    <source>
        <dbReference type="Proteomes" id="UP000532194"/>
    </source>
</evidence>
<evidence type="ECO:0000256" key="1">
    <source>
        <dbReference type="SAM" id="Coils"/>
    </source>
</evidence>
<keyword evidence="1" id="KW-0175">Coiled coil</keyword>
<reference evidence="5 6" key="1">
    <citation type="submission" date="2020-02" db="EMBL/GenBank/DDBJ databases">
        <title>Characterization of phylogenetic diversity of novel bifidobacterial species isolated in Czech ZOOs.</title>
        <authorList>
            <person name="Lugli G.A."/>
            <person name="Vera N.B."/>
            <person name="Ventura M."/>
        </authorList>
    </citation>
    <scope>NUCLEOTIDE SEQUENCE [LARGE SCALE GENOMIC DNA]</scope>
    <source>
        <strain evidence="5 6">DSM 109957</strain>
    </source>
</reference>
<evidence type="ECO:0000259" key="4">
    <source>
        <dbReference type="PROSITE" id="PS50911"/>
    </source>
</evidence>
<dbReference type="InterPro" id="IPR007921">
    <property type="entry name" value="CHAP_dom"/>
</dbReference>
<dbReference type="AlphaFoldDB" id="A0A7Y0HSL6"/>
<evidence type="ECO:0000313" key="5">
    <source>
        <dbReference type="EMBL" id="NMM94156.1"/>
    </source>
</evidence>
<feature type="region of interest" description="Disordered" evidence="2">
    <location>
        <begin position="283"/>
        <end position="346"/>
    </location>
</feature>
<dbReference type="RefSeq" id="WP_169172175.1">
    <property type="nucleotide sequence ID" value="NZ_JAAIII010000003.1"/>
</dbReference>
<keyword evidence="3" id="KW-0732">Signal</keyword>
<protein>
    <submittedName>
        <fullName evidence="5">Amidase</fullName>
    </submittedName>
</protein>
<dbReference type="Pfam" id="PF05257">
    <property type="entry name" value="CHAP"/>
    <property type="match status" value="1"/>
</dbReference>
<feature type="compositionally biased region" description="Low complexity" evidence="2">
    <location>
        <begin position="297"/>
        <end position="335"/>
    </location>
</feature>
<comment type="caution">
    <text evidence="5">The sequence shown here is derived from an EMBL/GenBank/DDBJ whole genome shotgun (WGS) entry which is preliminary data.</text>
</comment>
<organism evidence="5 6">
    <name type="scientific">Bifidobacterium oedipodis</name>
    <dbReference type="NCBI Taxonomy" id="2675322"/>
    <lineage>
        <taxon>Bacteria</taxon>
        <taxon>Bacillati</taxon>
        <taxon>Actinomycetota</taxon>
        <taxon>Actinomycetes</taxon>
        <taxon>Bifidobacteriales</taxon>
        <taxon>Bifidobacteriaceae</taxon>
        <taxon>Bifidobacterium</taxon>
    </lineage>
</organism>
<evidence type="ECO:0000256" key="3">
    <source>
        <dbReference type="SAM" id="SignalP"/>
    </source>
</evidence>
<name>A0A7Y0HSL6_9BIFI</name>
<accession>A0A7Y0HSL6</accession>
<dbReference type="EMBL" id="JAAIII010000003">
    <property type="protein sequence ID" value="NMM94156.1"/>
    <property type="molecule type" value="Genomic_DNA"/>
</dbReference>
<keyword evidence="6" id="KW-1185">Reference proteome</keyword>
<dbReference type="SUPFAM" id="SSF54001">
    <property type="entry name" value="Cysteine proteinases"/>
    <property type="match status" value="1"/>
</dbReference>
<proteinExistence type="predicted"/>
<dbReference type="PROSITE" id="PS51257">
    <property type="entry name" value="PROKAR_LIPOPROTEIN"/>
    <property type="match status" value="1"/>
</dbReference>